<reference evidence="2" key="1">
    <citation type="journal article" date="2023" name="Mol. Phylogenet. Evol.">
        <title>Genome-scale phylogeny and comparative genomics of the fungal order Sordariales.</title>
        <authorList>
            <person name="Hensen N."/>
            <person name="Bonometti L."/>
            <person name="Westerberg I."/>
            <person name="Brannstrom I.O."/>
            <person name="Guillou S."/>
            <person name="Cros-Aarteil S."/>
            <person name="Calhoun S."/>
            <person name="Haridas S."/>
            <person name="Kuo A."/>
            <person name="Mondo S."/>
            <person name="Pangilinan J."/>
            <person name="Riley R."/>
            <person name="LaButti K."/>
            <person name="Andreopoulos B."/>
            <person name="Lipzen A."/>
            <person name="Chen C."/>
            <person name="Yan M."/>
            <person name="Daum C."/>
            <person name="Ng V."/>
            <person name="Clum A."/>
            <person name="Steindorff A."/>
            <person name="Ohm R.A."/>
            <person name="Martin F."/>
            <person name="Silar P."/>
            <person name="Natvig D.O."/>
            <person name="Lalanne C."/>
            <person name="Gautier V."/>
            <person name="Ament-Velasquez S.L."/>
            <person name="Kruys A."/>
            <person name="Hutchinson M.I."/>
            <person name="Powell A.J."/>
            <person name="Barry K."/>
            <person name="Miller A.N."/>
            <person name="Grigoriev I.V."/>
            <person name="Debuchy R."/>
            <person name="Gladieux P."/>
            <person name="Hiltunen Thoren M."/>
            <person name="Johannesson H."/>
        </authorList>
    </citation>
    <scope>NUCLEOTIDE SEQUENCE</scope>
    <source>
        <strain evidence="2">CBS 123565</strain>
    </source>
</reference>
<evidence type="ECO:0000256" key="1">
    <source>
        <dbReference type="SAM" id="MobiDB-lite"/>
    </source>
</evidence>
<evidence type="ECO:0000313" key="2">
    <source>
        <dbReference type="EMBL" id="KAK4138536.1"/>
    </source>
</evidence>
<accession>A0AAN6UTI3</accession>
<organism evidence="2 3">
    <name type="scientific">Trichocladium antarcticum</name>
    <dbReference type="NCBI Taxonomy" id="1450529"/>
    <lineage>
        <taxon>Eukaryota</taxon>
        <taxon>Fungi</taxon>
        <taxon>Dikarya</taxon>
        <taxon>Ascomycota</taxon>
        <taxon>Pezizomycotina</taxon>
        <taxon>Sordariomycetes</taxon>
        <taxon>Sordariomycetidae</taxon>
        <taxon>Sordariales</taxon>
        <taxon>Chaetomiaceae</taxon>
        <taxon>Trichocladium</taxon>
    </lineage>
</organism>
<dbReference type="AlphaFoldDB" id="A0AAN6UTI3"/>
<sequence length="159" mass="17276">MVQPWRSKMTPSSTGSRVMGEKGNKSPKEERISRMRRVSRTTNSDMTTLQSQARGGGVEGMLAKGVEDKLTQGGTGRRRLYRVWYGLLSPGLRGEGNGAENKRVCMYSELCLLICGRRGEEGEISNGPPRRCREAAFSLPLIVTDDIGKGVGLAATGRG</sequence>
<feature type="region of interest" description="Disordered" evidence="1">
    <location>
        <begin position="1"/>
        <end position="44"/>
    </location>
</feature>
<comment type="caution">
    <text evidence="2">The sequence shown here is derived from an EMBL/GenBank/DDBJ whole genome shotgun (WGS) entry which is preliminary data.</text>
</comment>
<proteinExistence type="predicted"/>
<dbReference type="EMBL" id="MU853401">
    <property type="protein sequence ID" value="KAK4138536.1"/>
    <property type="molecule type" value="Genomic_DNA"/>
</dbReference>
<evidence type="ECO:0000313" key="3">
    <source>
        <dbReference type="Proteomes" id="UP001304895"/>
    </source>
</evidence>
<gene>
    <name evidence="2" type="ORF">BT67DRAFT_13225</name>
</gene>
<keyword evidence="3" id="KW-1185">Reference proteome</keyword>
<reference evidence="2" key="2">
    <citation type="submission" date="2023-05" db="EMBL/GenBank/DDBJ databases">
        <authorList>
            <consortium name="Lawrence Berkeley National Laboratory"/>
            <person name="Steindorff A."/>
            <person name="Hensen N."/>
            <person name="Bonometti L."/>
            <person name="Westerberg I."/>
            <person name="Brannstrom I.O."/>
            <person name="Guillou S."/>
            <person name="Cros-Aarteil S."/>
            <person name="Calhoun S."/>
            <person name="Haridas S."/>
            <person name="Kuo A."/>
            <person name="Mondo S."/>
            <person name="Pangilinan J."/>
            <person name="Riley R."/>
            <person name="Labutti K."/>
            <person name="Andreopoulos B."/>
            <person name="Lipzen A."/>
            <person name="Chen C."/>
            <person name="Yanf M."/>
            <person name="Daum C."/>
            <person name="Ng V."/>
            <person name="Clum A."/>
            <person name="Ohm R."/>
            <person name="Martin F."/>
            <person name="Silar P."/>
            <person name="Natvig D."/>
            <person name="Lalanne C."/>
            <person name="Gautier V."/>
            <person name="Ament-Velasquez S.L."/>
            <person name="Kruys A."/>
            <person name="Hutchinson M.I."/>
            <person name="Powell A.J."/>
            <person name="Barry K."/>
            <person name="Miller A.N."/>
            <person name="Grigoriev I.V."/>
            <person name="Debuchy R."/>
            <person name="Gladieux P."/>
            <person name="Thoren M.H."/>
            <person name="Johannesson H."/>
        </authorList>
    </citation>
    <scope>NUCLEOTIDE SEQUENCE</scope>
    <source>
        <strain evidence="2">CBS 123565</strain>
    </source>
</reference>
<feature type="compositionally biased region" description="Basic and acidic residues" evidence="1">
    <location>
        <begin position="19"/>
        <end position="33"/>
    </location>
</feature>
<name>A0AAN6UTI3_9PEZI</name>
<dbReference type="Proteomes" id="UP001304895">
    <property type="component" value="Unassembled WGS sequence"/>
</dbReference>
<protein>
    <submittedName>
        <fullName evidence="2">Uncharacterized protein</fullName>
    </submittedName>
</protein>